<dbReference type="RefSeq" id="XP_004363695.1">
    <property type="nucleotide sequence ID" value="XM_004363638.2"/>
</dbReference>
<gene>
    <name evidence="7" type="ORF">CAOG_002856</name>
</gene>
<dbReference type="GO" id="GO:0005524">
    <property type="term" value="F:ATP binding"/>
    <property type="evidence" value="ECO:0007669"/>
    <property type="project" value="UniProtKB-KW"/>
</dbReference>
<dbReference type="eggNOG" id="KOG3093">
    <property type="taxonomic scope" value="Eukaryota"/>
</dbReference>
<dbReference type="InParanoid" id="A0A0D2U9K9"/>
<accession>A0A0D2U9K9</accession>
<evidence type="ECO:0000256" key="5">
    <source>
        <dbReference type="ARBA" id="ARBA00038966"/>
    </source>
</evidence>
<name>A0A0D2U9K9_CAPO3</name>
<reference evidence="8" key="1">
    <citation type="submission" date="2011-02" db="EMBL/GenBank/DDBJ databases">
        <title>The Genome Sequence of Capsaspora owczarzaki ATCC 30864.</title>
        <authorList>
            <person name="Russ C."/>
            <person name="Cuomo C."/>
            <person name="Burger G."/>
            <person name="Gray M.W."/>
            <person name="Holland P.W.H."/>
            <person name="King N."/>
            <person name="Lang F.B.F."/>
            <person name="Roger A.J."/>
            <person name="Ruiz-Trillo I."/>
            <person name="Young S.K."/>
            <person name="Zeng Q."/>
            <person name="Gargeya S."/>
            <person name="Alvarado L."/>
            <person name="Berlin A."/>
            <person name="Chapman S.B."/>
            <person name="Chen Z."/>
            <person name="Freedman E."/>
            <person name="Gellesch M."/>
            <person name="Goldberg J."/>
            <person name="Griggs A."/>
            <person name="Gujja S."/>
            <person name="Heilman E."/>
            <person name="Heiman D."/>
            <person name="Howarth C."/>
            <person name="Mehta T."/>
            <person name="Neiman D."/>
            <person name="Pearson M."/>
            <person name="Roberts A."/>
            <person name="Saif S."/>
            <person name="Shea T."/>
            <person name="Shenoy N."/>
            <person name="Sisk P."/>
            <person name="Stolte C."/>
            <person name="Sykes S."/>
            <person name="White J."/>
            <person name="Yandava C."/>
            <person name="Haas B."/>
            <person name="Nusbaum C."/>
            <person name="Birren B."/>
        </authorList>
    </citation>
    <scope>NUCLEOTIDE SEQUENCE</scope>
    <source>
        <strain evidence="8">ATCC 30864</strain>
    </source>
</reference>
<organism evidence="7 8">
    <name type="scientific">Capsaspora owczarzaki (strain ATCC 30864)</name>
    <dbReference type="NCBI Taxonomy" id="595528"/>
    <lineage>
        <taxon>Eukaryota</taxon>
        <taxon>Filasterea</taxon>
        <taxon>Capsaspora</taxon>
    </lineage>
</organism>
<protein>
    <recommendedName>
        <fullName evidence="5">5-formyltetrahydrofolate cyclo-ligase</fullName>
        <ecNumber evidence="5">6.3.3.2</ecNumber>
    </recommendedName>
</protein>
<dbReference type="InterPro" id="IPR024185">
    <property type="entry name" value="FTHF_cligase-like_sf"/>
</dbReference>
<evidence type="ECO:0000256" key="3">
    <source>
        <dbReference type="ARBA" id="ARBA00022840"/>
    </source>
</evidence>
<dbReference type="PANTHER" id="PTHR23407">
    <property type="entry name" value="ATPASE INHIBITOR/5-FORMYLTETRAHYDROFOLATE CYCLO-LIGASE"/>
    <property type="match status" value="1"/>
</dbReference>
<dbReference type="PhylomeDB" id="A0A0D2U9K9"/>
<dbReference type="PANTHER" id="PTHR23407:SF1">
    <property type="entry name" value="5-FORMYLTETRAHYDROFOLATE CYCLO-LIGASE"/>
    <property type="match status" value="1"/>
</dbReference>
<dbReference type="STRING" id="595528.A0A0D2U9K9"/>
<dbReference type="EMBL" id="KE346363">
    <property type="protein sequence ID" value="KJE91766.1"/>
    <property type="molecule type" value="Genomic_DNA"/>
</dbReference>
<keyword evidence="3" id="KW-0067">ATP-binding</keyword>
<evidence type="ECO:0000313" key="7">
    <source>
        <dbReference type="EMBL" id="KJE91766.1"/>
    </source>
</evidence>
<evidence type="ECO:0000256" key="6">
    <source>
        <dbReference type="SAM" id="MobiDB-lite"/>
    </source>
</evidence>
<keyword evidence="8" id="KW-1185">Reference proteome</keyword>
<dbReference type="OrthoDB" id="2015992at2759"/>
<dbReference type="GO" id="GO:0035999">
    <property type="term" value="P:tetrahydrofolate interconversion"/>
    <property type="evidence" value="ECO:0007669"/>
    <property type="project" value="TreeGrafter"/>
</dbReference>
<keyword evidence="2" id="KW-0547">Nucleotide-binding</keyword>
<dbReference type="GO" id="GO:0030272">
    <property type="term" value="F:5-formyltetrahydrofolate cyclo-ligase activity"/>
    <property type="evidence" value="ECO:0007669"/>
    <property type="project" value="UniProtKB-EC"/>
</dbReference>
<comment type="similarity">
    <text evidence="1">Belongs to the 5-formyltetrahydrofolate cyclo-ligase family.</text>
</comment>
<proteinExistence type="inferred from homology"/>
<evidence type="ECO:0000256" key="1">
    <source>
        <dbReference type="ARBA" id="ARBA00010638"/>
    </source>
</evidence>
<dbReference type="EC" id="6.3.3.2" evidence="5"/>
<dbReference type="Gene3D" id="3.40.50.10420">
    <property type="entry name" value="NagB/RpiA/CoA transferase-like"/>
    <property type="match status" value="2"/>
</dbReference>
<dbReference type="Pfam" id="PF01812">
    <property type="entry name" value="5-FTHF_cyc-lig"/>
    <property type="match status" value="2"/>
</dbReference>
<dbReference type="AlphaFoldDB" id="A0A0D2U9K9"/>
<evidence type="ECO:0000256" key="4">
    <source>
        <dbReference type="ARBA" id="ARBA00036539"/>
    </source>
</evidence>
<feature type="region of interest" description="Disordered" evidence="6">
    <location>
        <begin position="130"/>
        <end position="174"/>
    </location>
</feature>
<dbReference type="InterPro" id="IPR037171">
    <property type="entry name" value="NagB/RpiA_transferase-like"/>
</dbReference>
<sequence length="261" mass="28355">MSLQLKSLVRKELRARLRAMDTATRAAESKRIVTQVLTQCERYKQAKHVAMFLSMPSEVDTAELLADSLKAGKTVYVPRYEADTMDFLRVYSLRDIATLPRNEMNIAQPEYHVSQSVLTPEATEVEMASPAEAAGGASVTTTSETTAPTTAPTTATTAHSNTTTTNTTPSIKESAETVARENPLDNGKLDLILVPGLGFTAAGDRIGRGKGYYDKYLTRIFTTFAANGWTAPATIALTFPCQIMDSIPTDATDVRIGHVLF</sequence>
<dbReference type="Proteomes" id="UP000008743">
    <property type="component" value="Unassembled WGS sequence"/>
</dbReference>
<dbReference type="GO" id="GO:0009396">
    <property type="term" value="P:folic acid-containing compound biosynthetic process"/>
    <property type="evidence" value="ECO:0007669"/>
    <property type="project" value="TreeGrafter"/>
</dbReference>
<comment type="catalytic activity">
    <reaction evidence="4">
        <text>(6S)-5-formyl-5,6,7,8-tetrahydrofolate + ATP = (6R)-5,10-methenyltetrahydrofolate + ADP + phosphate</text>
        <dbReference type="Rhea" id="RHEA:10488"/>
        <dbReference type="ChEBI" id="CHEBI:30616"/>
        <dbReference type="ChEBI" id="CHEBI:43474"/>
        <dbReference type="ChEBI" id="CHEBI:57455"/>
        <dbReference type="ChEBI" id="CHEBI:57457"/>
        <dbReference type="ChEBI" id="CHEBI:456216"/>
        <dbReference type="EC" id="6.3.3.2"/>
    </reaction>
</comment>
<evidence type="ECO:0000313" key="8">
    <source>
        <dbReference type="Proteomes" id="UP000008743"/>
    </source>
</evidence>
<dbReference type="InterPro" id="IPR002698">
    <property type="entry name" value="FTHF_cligase"/>
</dbReference>
<feature type="compositionally biased region" description="Low complexity" evidence="6">
    <location>
        <begin position="131"/>
        <end position="168"/>
    </location>
</feature>
<dbReference type="GO" id="GO:0005739">
    <property type="term" value="C:mitochondrion"/>
    <property type="evidence" value="ECO:0007669"/>
    <property type="project" value="TreeGrafter"/>
</dbReference>
<dbReference type="SUPFAM" id="SSF100950">
    <property type="entry name" value="NagB/RpiA/CoA transferase-like"/>
    <property type="match status" value="1"/>
</dbReference>
<evidence type="ECO:0000256" key="2">
    <source>
        <dbReference type="ARBA" id="ARBA00022741"/>
    </source>
</evidence>